<gene>
    <name evidence="1" type="ORF">L207DRAFT_639912</name>
</gene>
<dbReference type="PANTHER" id="PTHR36922">
    <property type="entry name" value="BLL2446 PROTEIN"/>
    <property type="match status" value="1"/>
</dbReference>
<reference evidence="1 2" key="1">
    <citation type="submission" date="2016-04" db="EMBL/GenBank/DDBJ databases">
        <title>A degradative enzymes factory behind the ericoid mycorrhizal symbiosis.</title>
        <authorList>
            <consortium name="DOE Joint Genome Institute"/>
            <person name="Martino E."/>
            <person name="Morin E."/>
            <person name="Grelet G."/>
            <person name="Kuo A."/>
            <person name="Kohler A."/>
            <person name="Daghino S."/>
            <person name="Barry K."/>
            <person name="Choi C."/>
            <person name="Cichocki N."/>
            <person name="Clum A."/>
            <person name="Copeland A."/>
            <person name="Hainaut M."/>
            <person name="Haridas S."/>
            <person name="Labutti K."/>
            <person name="Lindquist E."/>
            <person name="Lipzen A."/>
            <person name="Khouja H.-R."/>
            <person name="Murat C."/>
            <person name="Ohm R."/>
            <person name="Olson A."/>
            <person name="Spatafora J."/>
            <person name="Veneault-Fourrey C."/>
            <person name="Henrissat B."/>
            <person name="Grigoriev I."/>
            <person name="Martin F."/>
            <person name="Perotto S."/>
        </authorList>
    </citation>
    <scope>NUCLEOTIDE SEQUENCE [LARGE SCALE GENOMIC DNA]</scope>
    <source>
        <strain evidence="1 2">F</strain>
    </source>
</reference>
<sequence>MPTFYETTIGVFIRQLNILSKLLSHGAAHATSTSNPSTEESLISARLIADMETLAFQIYRVSDNAKNFAVTVSGVPNIVYEDKEKSFEELKERVAKTIRFLEGIKEDDINKSENEEVTIKTGSGPITWPAKTYAFNWAIPNVFFHLVTAYDILRAQGVQIGKQQYLGRA</sequence>
<proteinExistence type="predicted"/>
<dbReference type="PANTHER" id="PTHR36922:SF1">
    <property type="entry name" value="DUF1993 DOMAIN-CONTAINING PROTEIN"/>
    <property type="match status" value="1"/>
</dbReference>
<evidence type="ECO:0000313" key="2">
    <source>
        <dbReference type="Proteomes" id="UP000235786"/>
    </source>
</evidence>
<dbReference type="InterPro" id="IPR034660">
    <property type="entry name" value="DinB/YfiT-like"/>
</dbReference>
<dbReference type="Pfam" id="PF09351">
    <property type="entry name" value="DUF1993"/>
    <property type="match status" value="1"/>
</dbReference>
<name>A0A2J6R282_HYAVF</name>
<protein>
    <submittedName>
        <fullName evidence="1">Uncharacterized protein</fullName>
    </submittedName>
</protein>
<dbReference type="AlphaFoldDB" id="A0A2J6R282"/>
<keyword evidence="2" id="KW-1185">Reference proteome</keyword>
<dbReference type="Gene3D" id="1.20.120.450">
    <property type="entry name" value="dinb family like domain"/>
    <property type="match status" value="1"/>
</dbReference>
<accession>A0A2J6R282</accession>
<dbReference type="EMBL" id="KZ613958">
    <property type="protein sequence ID" value="PMD32620.1"/>
    <property type="molecule type" value="Genomic_DNA"/>
</dbReference>
<dbReference type="SUPFAM" id="SSF109854">
    <property type="entry name" value="DinB/YfiT-like putative metalloenzymes"/>
    <property type="match status" value="1"/>
</dbReference>
<organism evidence="1 2">
    <name type="scientific">Hyaloscypha variabilis (strain UAMH 11265 / GT02V1 / F)</name>
    <name type="common">Meliniomyces variabilis</name>
    <dbReference type="NCBI Taxonomy" id="1149755"/>
    <lineage>
        <taxon>Eukaryota</taxon>
        <taxon>Fungi</taxon>
        <taxon>Dikarya</taxon>
        <taxon>Ascomycota</taxon>
        <taxon>Pezizomycotina</taxon>
        <taxon>Leotiomycetes</taxon>
        <taxon>Helotiales</taxon>
        <taxon>Hyaloscyphaceae</taxon>
        <taxon>Hyaloscypha</taxon>
        <taxon>Hyaloscypha variabilis</taxon>
    </lineage>
</organism>
<dbReference type="InterPro" id="IPR018531">
    <property type="entry name" value="DUF1993"/>
</dbReference>
<evidence type="ECO:0000313" key="1">
    <source>
        <dbReference type="EMBL" id="PMD32620.1"/>
    </source>
</evidence>
<dbReference type="Proteomes" id="UP000235786">
    <property type="component" value="Unassembled WGS sequence"/>
</dbReference>
<dbReference type="OrthoDB" id="3724345at2759"/>